<dbReference type="AlphaFoldDB" id="A0A1F5Q8B2"/>
<dbReference type="Proteomes" id="UP000177235">
    <property type="component" value="Unassembled WGS sequence"/>
</dbReference>
<proteinExistence type="predicted"/>
<accession>A0A1F5Q8B2</accession>
<dbReference type="Gene3D" id="1.25.10.90">
    <property type="match status" value="1"/>
</dbReference>
<gene>
    <name evidence="1" type="ORF">A3J05_02185</name>
</gene>
<evidence type="ECO:0000313" key="1">
    <source>
        <dbReference type="EMBL" id="OGE98366.1"/>
    </source>
</evidence>
<name>A0A1F5Q8B2_9BACT</name>
<organism evidence="1 2">
    <name type="scientific">Candidatus Doudnabacteria bacterium RIFCSPLOWO2_02_FULL_48_13</name>
    <dbReference type="NCBI Taxonomy" id="1817845"/>
    <lineage>
        <taxon>Bacteria</taxon>
        <taxon>Candidatus Doudnaibacteriota</taxon>
    </lineage>
</organism>
<comment type="caution">
    <text evidence="1">The sequence shown here is derived from an EMBL/GenBank/DDBJ whole genome shotgun (WGS) entry which is preliminary data.</text>
</comment>
<dbReference type="PANTHER" id="PTHR34070">
    <property type="entry name" value="ARMADILLO-TYPE FOLD"/>
    <property type="match status" value="1"/>
</dbReference>
<reference evidence="1 2" key="1">
    <citation type="journal article" date="2016" name="Nat. Commun.">
        <title>Thousands of microbial genomes shed light on interconnected biogeochemical processes in an aquifer system.</title>
        <authorList>
            <person name="Anantharaman K."/>
            <person name="Brown C.T."/>
            <person name="Hug L.A."/>
            <person name="Sharon I."/>
            <person name="Castelle C.J."/>
            <person name="Probst A.J."/>
            <person name="Thomas B.C."/>
            <person name="Singh A."/>
            <person name="Wilkins M.J."/>
            <person name="Karaoz U."/>
            <person name="Brodie E.L."/>
            <person name="Williams K.H."/>
            <person name="Hubbard S.S."/>
            <person name="Banfield J.F."/>
        </authorList>
    </citation>
    <scope>NUCLEOTIDE SEQUENCE [LARGE SCALE GENOMIC DNA]</scope>
</reference>
<sequence length="229" mass="27043">MINNIRKLASPNRAQTLRRFFKTGKGQYGEGDKFLGLTVPQCRRIAKKATVVNFVAIAKLLRSKYHEERLIALLILTYRFEKSADRTRKRIFDFYLKNTEWVNNWDLVDLSSYKIVGEYLLGKPRRILYRLAKSKNIWERRIAIISTLAFIRQEQYADTLKIAKILLSDKHDLIHKATGWMLREMGKRFEAGLVEFLNQNAARMPRTTLRYAIERFPEKQRKQYLAIGK</sequence>
<dbReference type="PANTHER" id="PTHR34070:SF1">
    <property type="entry name" value="DNA ALKYLATION REPAIR PROTEIN"/>
    <property type="match status" value="1"/>
</dbReference>
<protein>
    <submittedName>
        <fullName evidence="1">DNA alkylation repair protein</fullName>
    </submittedName>
</protein>
<dbReference type="Pfam" id="PF08713">
    <property type="entry name" value="DNA_alkylation"/>
    <property type="match status" value="1"/>
</dbReference>
<dbReference type="EMBL" id="MFFF01000034">
    <property type="protein sequence ID" value="OGE98366.1"/>
    <property type="molecule type" value="Genomic_DNA"/>
</dbReference>
<dbReference type="CDD" id="cd06561">
    <property type="entry name" value="AlkD_like"/>
    <property type="match status" value="1"/>
</dbReference>
<dbReference type="InterPro" id="IPR016024">
    <property type="entry name" value="ARM-type_fold"/>
</dbReference>
<dbReference type="SUPFAM" id="SSF48371">
    <property type="entry name" value="ARM repeat"/>
    <property type="match status" value="1"/>
</dbReference>
<evidence type="ECO:0000313" key="2">
    <source>
        <dbReference type="Proteomes" id="UP000177235"/>
    </source>
</evidence>
<dbReference type="InterPro" id="IPR014825">
    <property type="entry name" value="DNA_alkylation"/>
</dbReference>